<keyword evidence="6" id="KW-0812">Transmembrane</keyword>
<dbReference type="AlphaFoldDB" id="A0A445CRV1"/>
<dbReference type="EMBL" id="SDMP01000006">
    <property type="protein sequence ID" value="RYR53614.1"/>
    <property type="molecule type" value="Genomic_DNA"/>
</dbReference>
<feature type="transmembrane region" description="Helical" evidence="6">
    <location>
        <begin position="94"/>
        <end position="113"/>
    </location>
</feature>
<dbReference type="PROSITE" id="PS51999">
    <property type="entry name" value="ZF_GRF"/>
    <property type="match status" value="1"/>
</dbReference>
<evidence type="ECO:0000256" key="6">
    <source>
        <dbReference type="SAM" id="Phobius"/>
    </source>
</evidence>
<dbReference type="Proteomes" id="UP000289738">
    <property type="component" value="Chromosome A06"/>
</dbReference>
<evidence type="ECO:0000256" key="1">
    <source>
        <dbReference type="ARBA" id="ARBA00022723"/>
    </source>
</evidence>
<keyword evidence="6" id="KW-0472">Membrane</keyword>
<evidence type="ECO:0000256" key="3">
    <source>
        <dbReference type="ARBA" id="ARBA00022833"/>
    </source>
</evidence>
<evidence type="ECO:0000259" key="7">
    <source>
        <dbReference type="PROSITE" id="PS51999"/>
    </source>
</evidence>
<proteinExistence type="predicted"/>
<sequence>MRMSSLSSSQGSRSSTKSRGRRRTCFCGERQVLRTSSTAENPGRRFWGCINYQIGDGCDYFGWAESEGQDPQIQILKNKASSLKQELQKVERKFALALAVGILGWTMAGLLLYDRLN</sequence>
<accession>A0A445CRV1</accession>
<keyword evidence="9" id="KW-1185">Reference proteome</keyword>
<dbReference type="InterPro" id="IPR010666">
    <property type="entry name" value="Znf_GRF"/>
</dbReference>
<evidence type="ECO:0000313" key="8">
    <source>
        <dbReference type="EMBL" id="RYR53614.1"/>
    </source>
</evidence>
<comment type="caution">
    <text evidence="8">The sequence shown here is derived from an EMBL/GenBank/DDBJ whole genome shotgun (WGS) entry which is preliminary data.</text>
</comment>
<gene>
    <name evidence="8" type="ORF">Ahy_A06g028803</name>
</gene>
<evidence type="ECO:0000256" key="5">
    <source>
        <dbReference type="SAM" id="MobiDB-lite"/>
    </source>
</evidence>
<dbReference type="GO" id="GO:0008270">
    <property type="term" value="F:zinc ion binding"/>
    <property type="evidence" value="ECO:0007669"/>
    <property type="project" value="UniProtKB-KW"/>
</dbReference>
<dbReference type="Pfam" id="PF06839">
    <property type="entry name" value="Zn_ribbon_GRF"/>
    <property type="match status" value="1"/>
</dbReference>
<feature type="region of interest" description="Disordered" evidence="5">
    <location>
        <begin position="1"/>
        <end position="23"/>
    </location>
</feature>
<evidence type="ECO:0000256" key="2">
    <source>
        <dbReference type="ARBA" id="ARBA00022771"/>
    </source>
</evidence>
<reference evidence="8 9" key="1">
    <citation type="submission" date="2019-01" db="EMBL/GenBank/DDBJ databases">
        <title>Sequencing of cultivated peanut Arachis hypogaea provides insights into genome evolution and oil improvement.</title>
        <authorList>
            <person name="Chen X."/>
        </authorList>
    </citation>
    <scope>NUCLEOTIDE SEQUENCE [LARGE SCALE GENOMIC DNA]</scope>
    <source>
        <strain evidence="9">cv. Fuhuasheng</strain>
        <tissue evidence="8">Leaves</tissue>
    </source>
</reference>
<feature type="compositionally biased region" description="Low complexity" evidence="5">
    <location>
        <begin position="1"/>
        <end position="15"/>
    </location>
</feature>
<protein>
    <recommendedName>
        <fullName evidence="7">GRF-type domain-containing protein</fullName>
    </recommendedName>
</protein>
<dbReference type="PANTHER" id="PTHR33248">
    <property type="entry name" value="ZINC ION-BINDING PROTEIN"/>
    <property type="match status" value="1"/>
</dbReference>
<evidence type="ECO:0000313" key="9">
    <source>
        <dbReference type="Proteomes" id="UP000289738"/>
    </source>
</evidence>
<keyword evidence="6" id="KW-1133">Transmembrane helix</keyword>
<evidence type="ECO:0000256" key="4">
    <source>
        <dbReference type="PROSITE-ProRule" id="PRU01343"/>
    </source>
</evidence>
<keyword evidence="2 4" id="KW-0863">Zinc-finger</keyword>
<feature type="domain" description="GRF-type" evidence="7">
    <location>
        <begin position="25"/>
        <end position="67"/>
    </location>
</feature>
<organism evidence="8 9">
    <name type="scientific">Arachis hypogaea</name>
    <name type="common">Peanut</name>
    <dbReference type="NCBI Taxonomy" id="3818"/>
    <lineage>
        <taxon>Eukaryota</taxon>
        <taxon>Viridiplantae</taxon>
        <taxon>Streptophyta</taxon>
        <taxon>Embryophyta</taxon>
        <taxon>Tracheophyta</taxon>
        <taxon>Spermatophyta</taxon>
        <taxon>Magnoliopsida</taxon>
        <taxon>eudicotyledons</taxon>
        <taxon>Gunneridae</taxon>
        <taxon>Pentapetalae</taxon>
        <taxon>rosids</taxon>
        <taxon>fabids</taxon>
        <taxon>Fabales</taxon>
        <taxon>Fabaceae</taxon>
        <taxon>Papilionoideae</taxon>
        <taxon>50 kb inversion clade</taxon>
        <taxon>dalbergioids sensu lato</taxon>
        <taxon>Dalbergieae</taxon>
        <taxon>Pterocarpus clade</taxon>
        <taxon>Arachis</taxon>
    </lineage>
</organism>
<name>A0A445CRV1_ARAHY</name>
<keyword evidence="1" id="KW-0479">Metal-binding</keyword>
<keyword evidence="3" id="KW-0862">Zinc</keyword>